<dbReference type="InterPro" id="IPR008918">
    <property type="entry name" value="HhH2"/>
</dbReference>
<keyword evidence="18" id="KW-1185">Reference proteome</keyword>
<evidence type="ECO:0000256" key="3">
    <source>
        <dbReference type="ARBA" id="ARBA00020324"/>
    </source>
</evidence>
<dbReference type="FunFam" id="3.40.50.1010:FF:000002">
    <property type="entry name" value="Exonuclease 1, putative"/>
    <property type="match status" value="1"/>
</dbReference>
<dbReference type="EC" id="3.1.-.-" evidence="13"/>
<keyword evidence="7 13" id="KW-0228">DNA excision</keyword>
<comment type="subcellular location">
    <subcellularLocation>
        <location evidence="1 13">Nucleus</location>
    </subcellularLocation>
</comment>
<dbReference type="GO" id="GO:0046872">
    <property type="term" value="F:metal ion binding"/>
    <property type="evidence" value="ECO:0007669"/>
    <property type="project" value="UniProtKB-UniRule"/>
</dbReference>
<comment type="function">
    <text evidence="13">5'-&gt;3' double-stranded DNA exonuclease which may also possess a cryptic 3'-&gt;5' double-stranded DNA exonuclease activity. Functions in DNA mismatch repair.</text>
</comment>
<dbReference type="SMART" id="SM00484">
    <property type="entry name" value="XPGI"/>
    <property type="match status" value="1"/>
</dbReference>
<dbReference type="PANTHER" id="PTHR11081:SF8">
    <property type="entry name" value="EXONUCLEASE 1"/>
    <property type="match status" value="1"/>
</dbReference>
<dbReference type="InterPro" id="IPR036279">
    <property type="entry name" value="5-3_exonuclease_C_sf"/>
</dbReference>
<dbReference type="InterPro" id="IPR006086">
    <property type="entry name" value="XPG-I_dom"/>
</dbReference>
<evidence type="ECO:0000256" key="2">
    <source>
        <dbReference type="ARBA" id="ARBA00010563"/>
    </source>
</evidence>
<evidence type="ECO:0000256" key="14">
    <source>
        <dbReference type="SAM" id="MobiDB-lite"/>
    </source>
</evidence>
<evidence type="ECO:0000256" key="11">
    <source>
        <dbReference type="ARBA" id="ARBA00023204"/>
    </source>
</evidence>
<dbReference type="FunFam" id="1.10.150.20:FF:000011">
    <property type="entry name" value="exonuclease 1"/>
    <property type="match status" value="1"/>
</dbReference>
<dbReference type="Proteomes" id="UP000625711">
    <property type="component" value="Unassembled WGS sequence"/>
</dbReference>
<evidence type="ECO:0000256" key="7">
    <source>
        <dbReference type="ARBA" id="ARBA00022769"/>
    </source>
</evidence>
<dbReference type="GO" id="GO:0035312">
    <property type="term" value="F:5'-3' DNA exonuclease activity"/>
    <property type="evidence" value="ECO:0007669"/>
    <property type="project" value="UniProtKB-UniRule"/>
</dbReference>
<accession>A0A834MF67</accession>
<evidence type="ECO:0000256" key="5">
    <source>
        <dbReference type="ARBA" id="ARBA00022723"/>
    </source>
</evidence>
<dbReference type="InterPro" id="IPR044752">
    <property type="entry name" value="PIN-like_EXO1"/>
</dbReference>
<dbReference type="GO" id="GO:0006298">
    <property type="term" value="P:mismatch repair"/>
    <property type="evidence" value="ECO:0007669"/>
    <property type="project" value="TreeGrafter"/>
</dbReference>
<feature type="domain" description="XPG N-terminal" evidence="16">
    <location>
        <begin position="1"/>
        <end position="99"/>
    </location>
</feature>
<evidence type="ECO:0000313" key="18">
    <source>
        <dbReference type="Proteomes" id="UP000625711"/>
    </source>
</evidence>
<dbReference type="InterPro" id="IPR006085">
    <property type="entry name" value="XPG_DNA_repair_N"/>
</dbReference>
<keyword evidence="8 13" id="KW-0378">Hydrolase</keyword>
<dbReference type="CDD" id="cd09857">
    <property type="entry name" value="PIN_EXO1"/>
    <property type="match status" value="1"/>
</dbReference>
<organism evidence="17 18">
    <name type="scientific">Rhynchophorus ferrugineus</name>
    <name type="common">Red palm weevil</name>
    <name type="synonym">Curculio ferrugineus</name>
    <dbReference type="NCBI Taxonomy" id="354439"/>
    <lineage>
        <taxon>Eukaryota</taxon>
        <taxon>Metazoa</taxon>
        <taxon>Ecdysozoa</taxon>
        <taxon>Arthropoda</taxon>
        <taxon>Hexapoda</taxon>
        <taxon>Insecta</taxon>
        <taxon>Pterygota</taxon>
        <taxon>Neoptera</taxon>
        <taxon>Endopterygota</taxon>
        <taxon>Coleoptera</taxon>
        <taxon>Polyphaga</taxon>
        <taxon>Cucujiformia</taxon>
        <taxon>Curculionidae</taxon>
        <taxon>Dryophthorinae</taxon>
        <taxon>Rhynchophorus</taxon>
    </lineage>
</organism>
<keyword evidence="11 13" id="KW-0234">DNA repair</keyword>
<dbReference type="SUPFAM" id="SSF88723">
    <property type="entry name" value="PIN domain-like"/>
    <property type="match status" value="1"/>
</dbReference>
<gene>
    <name evidence="17" type="ORF">GWI33_006801</name>
</gene>
<sequence length="580" mass="67004">MGITGLLPFLEKATRNCHVSEFRGGTVAVDSYCLLHRGATICVEQLARGEDTQLYVNYCMKYVKMLLSYDIHPIMVFDGRNLKAKAATEAKRRESRKKAKQKAAELLVLGKNREAQTYLRQCVDITPKMAHNLIKECRKLNVDCIVAPYESDAQMAFFSQKGIAECVITEDSDLLVFGCKKVLFKMDVYGAGRLIESDKIQLAMNIRTDQYTFEKFRFMCILSGCDYVDSLNGVGLKKAEKFLKITAEAKPEMFLSKIPRYLNMRQLVVTDEYKNKFLEANATFLHQVIFDPYKRKLVHLQDPEELGTDPRYLLSAGEKFSDEKAYQVALGNLDPYNFEEYDNWEPENLPHYSIWSGIYKKRVSRKQEKHLQKQHFQNYFSTASQSKDTDEVDETIIEEDNEIKKELSIYTTKLEIIESPIKEDIKDEEECKEQETSPILKANPFVKRRKLSKFKETYLGNTVVRSRFFGQSQDEPKGIDDFIMVPLKKASSQTGNSNTSQDRRESQTNSKKRMVEEETTEIDIKYTEVINETTQDCVQTSPELIKTKVQIKKDKSSVISKTTNKQVTLHNFFAKYKKVH</sequence>
<dbReference type="PRINTS" id="PR00853">
    <property type="entry name" value="XPGRADSUPER"/>
</dbReference>
<keyword evidence="5 13" id="KW-0479">Metal-binding</keyword>
<keyword evidence="12 13" id="KW-0539">Nucleus</keyword>
<dbReference type="GO" id="GO:0017108">
    <property type="term" value="F:5'-flap endonuclease activity"/>
    <property type="evidence" value="ECO:0007669"/>
    <property type="project" value="TreeGrafter"/>
</dbReference>
<comment type="similarity">
    <text evidence="2 13">Belongs to the XPG/RAD2 endonuclease family. EXO1 subfamily.</text>
</comment>
<evidence type="ECO:0000256" key="6">
    <source>
        <dbReference type="ARBA" id="ARBA00022763"/>
    </source>
</evidence>
<dbReference type="Gene3D" id="1.10.150.20">
    <property type="entry name" value="5' to 3' exonuclease, C-terminal subdomain"/>
    <property type="match status" value="1"/>
</dbReference>
<name>A0A834MF67_RHYFE</name>
<evidence type="ECO:0000313" key="17">
    <source>
        <dbReference type="EMBL" id="KAF7279721.1"/>
    </source>
</evidence>
<dbReference type="GO" id="GO:0006310">
    <property type="term" value="P:DNA recombination"/>
    <property type="evidence" value="ECO:0007669"/>
    <property type="project" value="TreeGrafter"/>
</dbReference>
<evidence type="ECO:0000256" key="10">
    <source>
        <dbReference type="ARBA" id="ARBA00022881"/>
    </source>
</evidence>
<dbReference type="SMART" id="SM00279">
    <property type="entry name" value="HhH2"/>
    <property type="match status" value="1"/>
</dbReference>
<dbReference type="AlphaFoldDB" id="A0A834MF67"/>
<dbReference type="Gene3D" id="3.40.50.1010">
    <property type="entry name" value="5'-nuclease"/>
    <property type="match status" value="1"/>
</dbReference>
<evidence type="ECO:0000259" key="15">
    <source>
        <dbReference type="SMART" id="SM00484"/>
    </source>
</evidence>
<dbReference type="InterPro" id="IPR029060">
    <property type="entry name" value="PIN-like_dom_sf"/>
</dbReference>
<reference evidence="17" key="1">
    <citation type="submission" date="2020-08" db="EMBL/GenBank/DDBJ databases">
        <title>Genome sequencing and assembly of the red palm weevil Rhynchophorus ferrugineus.</title>
        <authorList>
            <person name="Dias G.B."/>
            <person name="Bergman C.M."/>
            <person name="Manee M."/>
        </authorList>
    </citation>
    <scope>NUCLEOTIDE SEQUENCE</scope>
    <source>
        <strain evidence="17">AA-2017</strain>
        <tissue evidence="17">Whole larva</tissue>
    </source>
</reference>
<evidence type="ECO:0000256" key="4">
    <source>
        <dbReference type="ARBA" id="ARBA00022722"/>
    </source>
</evidence>
<keyword evidence="10 13" id="KW-0267">Excision nuclease</keyword>
<dbReference type="PANTHER" id="PTHR11081">
    <property type="entry name" value="FLAP ENDONUCLEASE FAMILY MEMBER"/>
    <property type="match status" value="1"/>
</dbReference>
<comment type="caution">
    <text evidence="17">The sequence shown here is derived from an EMBL/GenBank/DDBJ whole genome shotgun (WGS) entry which is preliminary data.</text>
</comment>
<dbReference type="EMBL" id="JAACXV010000343">
    <property type="protein sequence ID" value="KAF7279721.1"/>
    <property type="molecule type" value="Genomic_DNA"/>
</dbReference>
<proteinExistence type="inferred from homology"/>
<comment type="cofactor">
    <cofactor evidence="13">
        <name>Mg(2+)</name>
        <dbReference type="ChEBI" id="CHEBI:18420"/>
    </cofactor>
    <text evidence="13">Binds 2 magnesium ions per subunit. They probably participate in the reaction catalyzed by the enzyme. May bind an additional third magnesium ion after substrate binding.</text>
</comment>
<evidence type="ECO:0000256" key="8">
    <source>
        <dbReference type="ARBA" id="ARBA00022801"/>
    </source>
</evidence>
<keyword evidence="6 13" id="KW-0227">DNA damage</keyword>
<dbReference type="OrthoDB" id="26491at2759"/>
<evidence type="ECO:0000256" key="13">
    <source>
        <dbReference type="RuleBase" id="RU910737"/>
    </source>
</evidence>
<evidence type="ECO:0000256" key="12">
    <source>
        <dbReference type="ARBA" id="ARBA00023242"/>
    </source>
</evidence>
<dbReference type="GO" id="GO:0003677">
    <property type="term" value="F:DNA binding"/>
    <property type="evidence" value="ECO:0007669"/>
    <property type="project" value="UniProtKB-UniRule"/>
</dbReference>
<dbReference type="Pfam" id="PF00752">
    <property type="entry name" value="XPG_N"/>
    <property type="match status" value="1"/>
</dbReference>
<keyword evidence="13" id="KW-0269">Exonuclease</keyword>
<protein>
    <recommendedName>
        <fullName evidence="3 13">Exonuclease 1</fullName>
        <ecNumber evidence="13">3.1.-.-</ecNumber>
    </recommendedName>
</protein>
<feature type="compositionally biased region" description="Polar residues" evidence="14">
    <location>
        <begin position="490"/>
        <end position="500"/>
    </location>
</feature>
<evidence type="ECO:0000256" key="9">
    <source>
        <dbReference type="ARBA" id="ARBA00022842"/>
    </source>
</evidence>
<keyword evidence="13" id="KW-0238">DNA-binding</keyword>
<dbReference type="SUPFAM" id="SSF47807">
    <property type="entry name" value="5' to 3' exonuclease, C-terminal subdomain"/>
    <property type="match status" value="1"/>
</dbReference>
<dbReference type="Pfam" id="PF00867">
    <property type="entry name" value="XPG_I"/>
    <property type="match status" value="1"/>
</dbReference>
<keyword evidence="4 13" id="KW-0540">Nuclease</keyword>
<evidence type="ECO:0000259" key="16">
    <source>
        <dbReference type="SMART" id="SM00485"/>
    </source>
</evidence>
<dbReference type="InterPro" id="IPR006084">
    <property type="entry name" value="XPG/Rad2"/>
</dbReference>
<keyword evidence="9 13" id="KW-0460">Magnesium</keyword>
<dbReference type="SMART" id="SM00485">
    <property type="entry name" value="XPGN"/>
    <property type="match status" value="1"/>
</dbReference>
<feature type="region of interest" description="Disordered" evidence="14">
    <location>
        <begin position="489"/>
        <end position="518"/>
    </location>
</feature>
<evidence type="ECO:0000256" key="1">
    <source>
        <dbReference type="ARBA" id="ARBA00004123"/>
    </source>
</evidence>
<feature type="domain" description="XPG-I" evidence="15">
    <location>
        <begin position="138"/>
        <end position="211"/>
    </location>
</feature>
<dbReference type="GO" id="GO:0005634">
    <property type="term" value="C:nucleus"/>
    <property type="evidence" value="ECO:0007669"/>
    <property type="project" value="UniProtKB-SubCell"/>
</dbReference>